<evidence type="ECO:0000313" key="1">
    <source>
        <dbReference type="EMBL" id="QHT24788.1"/>
    </source>
</evidence>
<evidence type="ECO:0008006" key="2">
    <source>
        <dbReference type="Google" id="ProtNLM"/>
    </source>
</evidence>
<reference evidence="1" key="1">
    <citation type="journal article" date="2020" name="Nature">
        <title>Giant virus diversity and host interactions through global metagenomics.</title>
        <authorList>
            <person name="Schulz F."/>
            <person name="Roux S."/>
            <person name="Paez-Espino D."/>
            <person name="Jungbluth S."/>
            <person name="Walsh D.A."/>
            <person name="Denef V.J."/>
            <person name="McMahon K.D."/>
            <person name="Konstantinidis K.T."/>
            <person name="Eloe-Fadrosh E.A."/>
            <person name="Kyrpides N.C."/>
            <person name="Woyke T."/>
        </authorList>
    </citation>
    <scope>NUCLEOTIDE SEQUENCE</scope>
    <source>
        <strain evidence="1">GVMAG-M-3300023179-150</strain>
    </source>
</reference>
<proteinExistence type="predicted"/>
<dbReference type="EMBL" id="MN739749">
    <property type="protein sequence ID" value="QHT24788.1"/>
    <property type="molecule type" value="Genomic_DNA"/>
</dbReference>
<sequence>MTFQIKENKNNYRKSFKWIIIDFDHILTRHYNGLKHHFQNIKPEKYHQGYQWDTDQVFLNELRIHIQKKIKSIISTNRINPKRVILINDNIQNDTAECMWRSSLWSEWTLKTKNDYYSSRLGSVRSQIFSLGLNYFLKIEEYTHFDYPNFEGDDIISIVTNSILVKYPNDSVFIVTNDSDFYQLISPRTTILNLDGISEPERHYPTGLENLWFNIIDGKMSNKVPGIKFKKDLLKSFLGSHYDLDVTREDNDEHYRKASRSEQHYLICNLEKTIKWITDTPGLIQNNQHIINQKIIDFKEIPTGYATNISESFWIKYYYVNSSSSYILNKDKYDKTFKNVLKTSSNPFAVLTVE</sequence>
<name>A0A6C0E7M4_9ZZZZ</name>
<accession>A0A6C0E7M4</accession>
<dbReference type="SUPFAM" id="SSF88723">
    <property type="entry name" value="PIN domain-like"/>
    <property type="match status" value="1"/>
</dbReference>
<organism evidence="1">
    <name type="scientific">viral metagenome</name>
    <dbReference type="NCBI Taxonomy" id="1070528"/>
    <lineage>
        <taxon>unclassified sequences</taxon>
        <taxon>metagenomes</taxon>
        <taxon>organismal metagenomes</taxon>
    </lineage>
</organism>
<dbReference type="AlphaFoldDB" id="A0A6C0E7M4"/>
<dbReference type="InterPro" id="IPR029060">
    <property type="entry name" value="PIN-like_dom_sf"/>
</dbReference>
<protein>
    <recommendedName>
        <fullName evidence="2">5'-3' exonuclease alpha-helical arch N-terminal domain-containing protein</fullName>
    </recommendedName>
</protein>
<dbReference type="Gene3D" id="3.40.50.1010">
    <property type="entry name" value="5'-nuclease"/>
    <property type="match status" value="1"/>
</dbReference>